<sequence length="145" mass="16626">MPSLDEVKESIANSSANDWKFFDGPEQIYVYKPDPRIRIEQESGFDDGYLHTWTEMFPDSESDATGTFQVYFNSSPIDGFGVVWTDGGRIQVPDPRIQNTEVDDLDEYEFAFSQYQAAIGRAMSLDDFDKWFPGNRVEVLGTKFH</sequence>
<name>M0DLQ9_9EURY</name>
<comment type="caution">
    <text evidence="1">The sequence shown here is derived from an EMBL/GenBank/DDBJ whole genome shotgun (WGS) entry which is preliminary data.</text>
</comment>
<evidence type="ECO:0000313" key="2">
    <source>
        <dbReference type="Proteomes" id="UP000011572"/>
    </source>
</evidence>
<protein>
    <submittedName>
        <fullName evidence="1">Uncharacterized protein</fullName>
    </submittedName>
</protein>
<dbReference type="AlphaFoldDB" id="M0DLQ9"/>
<dbReference type="EMBL" id="AOIW01000031">
    <property type="protein sequence ID" value="ELZ35753.1"/>
    <property type="molecule type" value="Genomic_DNA"/>
</dbReference>
<evidence type="ECO:0000313" key="1">
    <source>
        <dbReference type="EMBL" id="ELZ35753.1"/>
    </source>
</evidence>
<organism evidence="1 2">
    <name type="scientific">Halorubrum distributum JCM 10247</name>
    <dbReference type="NCBI Taxonomy" id="1227486"/>
    <lineage>
        <taxon>Archaea</taxon>
        <taxon>Methanobacteriati</taxon>
        <taxon>Methanobacteriota</taxon>
        <taxon>Stenosarchaea group</taxon>
        <taxon>Halobacteria</taxon>
        <taxon>Halobacteriales</taxon>
        <taxon>Haloferacaceae</taxon>
        <taxon>Halorubrum</taxon>
        <taxon>Halorubrum distributum group</taxon>
    </lineage>
</organism>
<dbReference type="Proteomes" id="UP000011572">
    <property type="component" value="Unassembled WGS sequence"/>
</dbReference>
<proteinExistence type="predicted"/>
<dbReference type="RefSeq" id="WP_007344531.1">
    <property type="nucleotide sequence ID" value="NZ_AOIW01000031.1"/>
</dbReference>
<reference evidence="1 2" key="1">
    <citation type="journal article" date="2014" name="PLoS Genet.">
        <title>Phylogenetically driven sequencing of extremely halophilic archaea reveals strategies for static and dynamic osmo-response.</title>
        <authorList>
            <person name="Becker E.A."/>
            <person name="Seitzer P.M."/>
            <person name="Tritt A."/>
            <person name="Larsen D."/>
            <person name="Krusor M."/>
            <person name="Yao A.I."/>
            <person name="Wu D."/>
            <person name="Madern D."/>
            <person name="Eisen J.A."/>
            <person name="Darling A.E."/>
            <person name="Facciotti M.T."/>
        </authorList>
    </citation>
    <scope>NUCLEOTIDE SEQUENCE [LARGE SCALE GENOMIC DNA]</scope>
    <source>
        <strain evidence="1 2">JCM 10247</strain>
    </source>
</reference>
<gene>
    <name evidence="1" type="ORF">C473_03499</name>
</gene>
<accession>M0DLQ9</accession>